<comment type="catalytic activity">
    <reaction evidence="4">
        <text>cyclic dehypoxanthinylfutalosinate = 1,4-dihydroxy-6-naphthoate + dihydroxyacetone</text>
        <dbReference type="Rhea" id="RHEA:33087"/>
        <dbReference type="ChEBI" id="CHEBI:16016"/>
        <dbReference type="ChEBI" id="CHEBI:64254"/>
        <dbReference type="ChEBI" id="CHEBI:64270"/>
        <dbReference type="EC" id="4.1.99.29"/>
    </reaction>
</comment>
<dbReference type="EMBL" id="CAAHFG010000003">
    <property type="protein sequence ID" value="VGO16175.1"/>
    <property type="molecule type" value="Genomic_DNA"/>
</dbReference>
<comment type="similarity">
    <text evidence="4">Belongs to the MqnA/MqnD family. MqnD subfamily.</text>
</comment>
<reference evidence="5 6" key="1">
    <citation type="submission" date="2019-04" db="EMBL/GenBank/DDBJ databases">
        <authorList>
            <person name="Van Vliet M D."/>
        </authorList>
    </citation>
    <scope>NUCLEOTIDE SEQUENCE [LARGE SCALE GENOMIC DNA]</scope>
    <source>
        <strain evidence="5 6">F1</strain>
    </source>
</reference>
<dbReference type="CDD" id="cd13635">
    <property type="entry name" value="PBP2_Ttha1568_Mqnd"/>
    <property type="match status" value="1"/>
</dbReference>
<dbReference type="Proteomes" id="UP000366872">
    <property type="component" value="Unassembled WGS sequence"/>
</dbReference>
<dbReference type="GO" id="GO:0016830">
    <property type="term" value="F:carbon-carbon lyase activity"/>
    <property type="evidence" value="ECO:0007669"/>
    <property type="project" value="UniProtKB-UniRule"/>
</dbReference>
<dbReference type="Gene3D" id="3.40.190.10">
    <property type="entry name" value="Periplasmic binding protein-like II"/>
    <property type="match status" value="2"/>
</dbReference>
<dbReference type="UniPathway" id="UPA00079"/>
<dbReference type="Pfam" id="PF02621">
    <property type="entry name" value="VitK2_biosynth"/>
    <property type="match status" value="1"/>
</dbReference>
<feature type="binding site" evidence="4">
    <location>
        <begin position="113"/>
        <end position="114"/>
    </location>
    <ligand>
        <name>substrate</name>
    </ligand>
</feature>
<keyword evidence="6" id="KW-1185">Reference proteome</keyword>
<feature type="binding site" evidence="4">
    <location>
        <begin position="52"/>
        <end position="54"/>
    </location>
    <ligand>
        <name>substrate</name>
    </ligand>
</feature>
<evidence type="ECO:0000256" key="1">
    <source>
        <dbReference type="ARBA" id="ARBA00004863"/>
    </source>
</evidence>
<protein>
    <recommendedName>
        <fullName evidence="4">1,4-dihydroxy-6-naphtoate synthase</fullName>
        <ecNumber evidence="4">4.1.99.29</ecNumber>
    </recommendedName>
    <alternativeName>
        <fullName evidence="4">Menaquinone biosynthetic enzyme MqnD</fullName>
    </alternativeName>
</protein>
<proteinExistence type="inferred from homology"/>
<comment type="function">
    <text evidence="4">Catalyzes the conversion of cyclic dehypoxanthine futalosine (cyclic DHFL) into 1,4-dihydroxy-6-naphthoate, a step in the biosynthesis of menaquinone (MK, vitamin K2).</text>
</comment>
<dbReference type="PANTHER" id="PTHR37167:SF1">
    <property type="entry name" value="1,4-DIHYDROXY-6-NAPHTOATE SYNTHASE"/>
    <property type="match status" value="1"/>
</dbReference>
<evidence type="ECO:0000256" key="4">
    <source>
        <dbReference type="HAMAP-Rule" id="MF_00996"/>
    </source>
</evidence>
<sequence length="267" mass="29679">MNGTPITIGYSPCPNDTFIFCQLAKEPDIETHLHDVETLNQWAFEGKFDVTKLSFHAWLLVQDEYELLNVGAALGRGCGPLVIARKGAEAFGGGAEAHLRKCACVAVPGEYTTAHLLLRLWMPEIQNRIFMPFNQIMGAVESGEADAGVIIHEGRFVYKERGFECVQDLGEWWEETTGLPIPLGCIAARKGLAAEIEPRLRRSIHAAFEDPGSTRDYVRQHAQELAEDVTSEHIKTYVNDFTLDLGDEGRTAIRVLQQRARDAGVIQ</sequence>
<keyword evidence="2 4" id="KW-0474">Menaquinone biosynthesis</keyword>
<name>A0A6C2U895_PONDE</name>
<evidence type="ECO:0000313" key="5">
    <source>
        <dbReference type="EMBL" id="VGO16175.1"/>
    </source>
</evidence>
<evidence type="ECO:0000256" key="3">
    <source>
        <dbReference type="ARBA" id="ARBA00023239"/>
    </source>
</evidence>
<dbReference type="HAMAP" id="MF_00996">
    <property type="entry name" value="MqnD"/>
    <property type="match status" value="1"/>
</dbReference>
<keyword evidence="3 4" id="KW-0456">Lyase</keyword>
<dbReference type="InterPro" id="IPR030869">
    <property type="entry name" value="MqnD"/>
</dbReference>
<dbReference type="InterPro" id="IPR003773">
    <property type="entry name" value="Menaquinone_biosynth"/>
</dbReference>
<evidence type="ECO:0000256" key="2">
    <source>
        <dbReference type="ARBA" id="ARBA00022428"/>
    </source>
</evidence>
<evidence type="ECO:0000313" key="6">
    <source>
        <dbReference type="Proteomes" id="UP000366872"/>
    </source>
</evidence>
<dbReference type="EC" id="4.1.99.29" evidence="4"/>
<dbReference type="GO" id="GO:0009234">
    <property type="term" value="P:menaquinone biosynthetic process"/>
    <property type="evidence" value="ECO:0007669"/>
    <property type="project" value="UniProtKB-UniRule"/>
</dbReference>
<dbReference type="AlphaFoldDB" id="A0A6C2U895"/>
<dbReference type="RefSeq" id="WP_136081720.1">
    <property type="nucleotide sequence ID" value="NZ_CAAHFG010000003.1"/>
</dbReference>
<feature type="active site" description="Proton acceptor" evidence="4">
    <location>
        <position position="152"/>
    </location>
</feature>
<dbReference type="PANTHER" id="PTHR37167">
    <property type="entry name" value="1,4-DIHYDROXY-6-NAPHTOATE SYNTHASE"/>
    <property type="match status" value="1"/>
</dbReference>
<accession>A0A6C2U895</accession>
<comment type="pathway">
    <text evidence="1 4">Quinol/quinone metabolism; menaquinone biosynthesis.</text>
</comment>
<dbReference type="SUPFAM" id="SSF53850">
    <property type="entry name" value="Periplasmic binding protein-like II"/>
    <property type="match status" value="1"/>
</dbReference>
<gene>
    <name evidence="4 5" type="primary">mqnD</name>
    <name evidence="5" type="ORF">PDESU_04765</name>
</gene>
<organism evidence="5 6">
    <name type="scientific">Pontiella desulfatans</name>
    <dbReference type="NCBI Taxonomy" id="2750659"/>
    <lineage>
        <taxon>Bacteria</taxon>
        <taxon>Pseudomonadati</taxon>
        <taxon>Kiritimatiellota</taxon>
        <taxon>Kiritimatiellia</taxon>
        <taxon>Kiritimatiellales</taxon>
        <taxon>Pontiellaceae</taxon>
        <taxon>Pontiella</taxon>
    </lineage>
</organism>